<comment type="caution">
    <text evidence="1">The sequence shown here is derived from an EMBL/GenBank/DDBJ whole genome shotgun (WGS) entry which is preliminary data.</text>
</comment>
<proteinExistence type="predicted"/>
<organism evidence="1 2">
    <name type="scientific">Methanococcus maripaludis</name>
    <name type="common">Methanococcus deltae</name>
    <dbReference type="NCBI Taxonomy" id="39152"/>
    <lineage>
        <taxon>Archaea</taxon>
        <taxon>Methanobacteriati</taxon>
        <taxon>Methanobacteriota</taxon>
        <taxon>Methanomada group</taxon>
        <taxon>Methanococci</taxon>
        <taxon>Methanococcales</taxon>
        <taxon>Methanococcaceae</taxon>
        <taxon>Methanococcus</taxon>
    </lineage>
</organism>
<dbReference type="Proteomes" id="UP000564425">
    <property type="component" value="Unassembled WGS sequence"/>
</dbReference>
<dbReference type="EMBL" id="JACDUH010000003">
    <property type="protein sequence ID" value="MBA2851827.1"/>
    <property type="molecule type" value="Genomic_DNA"/>
</dbReference>
<reference evidence="1 2" key="1">
    <citation type="submission" date="2020-07" db="EMBL/GenBank/DDBJ databases">
        <title>Genomic Encyclopedia of Type Strains, Phase IV (KMG-V): Genome sequencing to study the core and pangenomes of soil and plant-associated prokaryotes.</title>
        <authorList>
            <person name="Whitman W."/>
        </authorList>
    </citation>
    <scope>NUCLEOTIDE SEQUENCE [LARGE SCALE GENOMIC DNA]</scope>
    <source>
        <strain evidence="1 2">A1</strain>
    </source>
</reference>
<protein>
    <submittedName>
        <fullName evidence="1">Uncharacterized protein</fullName>
    </submittedName>
</protein>
<sequence>MLITRAEPEIVRIYMEGEELDGGVYYRTNCPGSVIRAECEKAAYDHSELLKTLRAKGYVFNHVDIEEYMCELKCD</sequence>
<gene>
    <name evidence="1" type="ORF">HNP86_001986</name>
</gene>
<dbReference type="RefSeq" id="WP_181501646.1">
    <property type="nucleotide sequence ID" value="NZ_JACDUH010000003.1"/>
</dbReference>
<evidence type="ECO:0000313" key="2">
    <source>
        <dbReference type="Proteomes" id="UP000564425"/>
    </source>
</evidence>
<evidence type="ECO:0000313" key="1">
    <source>
        <dbReference type="EMBL" id="MBA2851827.1"/>
    </source>
</evidence>
<name>A0A7J9NWZ5_METMI</name>
<accession>A0A7J9NWZ5</accession>
<dbReference type="AlphaFoldDB" id="A0A7J9NWZ5"/>